<name>A0A9P0CEB9_BEMTA</name>
<gene>
    <name evidence="5" type="ORF">BEMITA_LOCUS7225</name>
</gene>
<dbReference type="SMART" id="SM00028">
    <property type="entry name" value="TPR"/>
    <property type="match status" value="8"/>
</dbReference>
<dbReference type="PANTHER" id="PTHR45188:SF2">
    <property type="entry name" value="DNAJ HOMOLOG SUBFAMILY C MEMBER 7"/>
    <property type="match status" value="1"/>
</dbReference>
<reference evidence="5" key="1">
    <citation type="submission" date="2021-12" db="EMBL/GenBank/DDBJ databases">
        <authorList>
            <person name="King R."/>
        </authorList>
    </citation>
    <scope>NUCLEOTIDE SEQUENCE</scope>
</reference>
<dbReference type="PROSITE" id="PS50076">
    <property type="entry name" value="DNAJ_2"/>
    <property type="match status" value="1"/>
</dbReference>
<dbReference type="InterPro" id="IPR019734">
    <property type="entry name" value="TPR_rpt"/>
</dbReference>
<dbReference type="PROSITE" id="PS50005">
    <property type="entry name" value="TPR"/>
    <property type="match status" value="3"/>
</dbReference>
<dbReference type="Pfam" id="PF00226">
    <property type="entry name" value="DnaJ"/>
    <property type="match status" value="1"/>
</dbReference>
<dbReference type="PANTHER" id="PTHR45188">
    <property type="entry name" value="DNAJ PROTEIN P58IPK HOMOLOG"/>
    <property type="match status" value="1"/>
</dbReference>
<evidence type="ECO:0000313" key="6">
    <source>
        <dbReference type="Proteomes" id="UP001152759"/>
    </source>
</evidence>
<dbReference type="InterPro" id="IPR011990">
    <property type="entry name" value="TPR-like_helical_dom_sf"/>
</dbReference>
<protein>
    <recommendedName>
        <fullName evidence="4">J domain-containing protein</fullName>
    </recommendedName>
</protein>
<dbReference type="Gene3D" id="1.10.287.110">
    <property type="entry name" value="DnaJ domain"/>
    <property type="match status" value="1"/>
</dbReference>
<feature type="repeat" description="TPR" evidence="3">
    <location>
        <begin position="178"/>
        <end position="211"/>
    </location>
</feature>
<dbReference type="InterPro" id="IPR013105">
    <property type="entry name" value="TPR_2"/>
</dbReference>
<proteinExistence type="predicted"/>
<keyword evidence="1" id="KW-0677">Repeat</keyword>
<dbReference type="InterPro" id="IPR001623">
    <property type="entry name" value="DnaJ_domain"/>
</dbReference>
<dbReference type="PRINTS" id="PR00625">
    <property type="entry name" value="JDOMAIN"/>
</dbReference>
<dbReference type="Pfam" id="PF00515">
    <property type="entry name" value="TPR_1"/>
    <property type="match status" value="1"/>
</dbReference>
<dbReference type="AlphaFoldDB" id="A0A9P0CEB9"/>
<feature type="repeat" description="TPR" evidence="3">
    <location>
        <begin position="110"/>
        <end position="143"/>
    </location>
</feature>
<dbReference type="Pfam" id="PF14559">
    <property type="entry name" value="TPR_19"/>
    <property type="match status" value="1"/>
</dbReference>
<evidence type="ECO:0000259" key="4">
    <source>
        <dbReference type="PROSITE" id="PS50076"/>
    </source>
</evidence>
<accession>A0A9P0CEB9</accession>
<dbReference type="SMART" id="SM00271">
    <property type="entry name" value="DnaJ"/>
    <property type="match status" value="1"/>
</dbReference>
<feature type="repeat" description="TPR" evidence="3">
    <location>
        <begin position="292"/>
        <end position="325"/>
    </location>
</feature>
<dbReference type="EMBL" id="OU963865">
    <property type="protein sequence ID" value="CAH0770355.1"/>
    <property type="molecule type" value="Genomic_DNA"/>
</dbReference>
<dbReference type="InterPro" id="IPR036869">
    <property type="entry name" value="J_dom_sf"/>
</dbReference>
<dbReference type="Pfam" id="PF07719">
    <property type="entry name" value="TPR_2"/>
    <property type="match status" value="2"/>
</dbReference>
<dbReference type="CDD" id="cd06257">
    <property type="entry name" value="DnaJ"/>
    <property type="match status" value="1"/>
</dbReference>
<feature type="domain" description="J" evidence="4">
    <location>
        <begin position="463"/>
        <end position="533"/>
    </location>
</feature>
<keyword evidence="2 3" id="KW-0802">TPR repeat</keyword>
<dbReference type="Gene3D" id="1.25.40.10">
    <property type="entry name" value="Tetratricopeptide repeat domain"/>
    <property type="match status" value="1"/>
</dbReference>
<dbReference type="SUPFAM" id="SSF46565">
    <property type="entry name" value="Chaperone J-domain"/>
    <property type="match status" value="1"/>
</dbReference>
<evidence type="ECO:0000256" key="2">
    <source>
        <dbReference type="ARBA" id="ARBA00022803"/>
    </source>
</evidence>
<keyword evidence="6" id="KW-1185">Reference proteome</keyword>
<organism evidence="5 6">
    <name type="scientific">Bemisia tabaci</name>
    <name type="common">Sweetpotato whitefly</name>
    <name type="synonym">Aleurodes tabaci</name>
    <dbReference type="NCBI Taxonomy" id="7038"/>
    <lineage>
        <taxon>Eukaryota</taxon>
        <taxon>Metazoa</taxon>
        <taxon>Ecdysozoa</taxon>
        <taxon>Arthropoda</taxon>
        <taxon>Hexapoda</taxon>
        <taxon>Insecta</taxon>
        <taxon>Pterygota</taxon>
        <taxon>Neoptera</taxon>
        <taxon>Paraneoptera</taxon>
        <taxon>Hemiptera</taxon>
        <taxon>Sternorrhyncha</taxon>
        <taxon>Aleyrodoidea</taxon>
        <taxon>Aleyrodidae</taxon>
        <taxon>Aleyrodinae</taxon>
        <taxon>Bemisia</taxon>
    </lineage>
</organism>
<evidence type="ECO:0000313" key="5">
    <source>
        <dbReference type="EMBL" id="CAH0770355.1"/>
    </source>
</evidence>
<dbReference type="Pfam" id="PF13181">
    <property type="entry name" value="TPR_8"/>
    <property type="match status" value="1"/>
</dbReference>
<evidence type="ECO:0000256" key="1">
    <source>
        <dbReference type="ARBA" id="ARBA00022737"/>
    </source>
</evidence>
<sequence>MQHCNTSMVFVVDFTESSCFPGPCPLSCFHHNNVGLLILNFRSFLSAARESILPALFDYLFFVLVGSFPNTIVSVRTARMAVPIETIDLVADGDDDVVVLPSDIPDNRSAEARKEQGNNQFKRKKYDKALIHYNEAIKLCPEAACYYGNRAACYLMMGQYKRALEDSKKSVDLDSKFVKGYLRLVKCYIALGDTASAEKTLRQAEEIEPANAAIKTERNNLNTLLNFIQEADKALKKNDYRTVVYNVDRALLQATHSTSLKLLKAECLAYLNRTGEAQELANDAVNQDKQNADAIFVLGLCQYYQNNIDRALPYFQHVLRLAPDHQKSKDMYKKAKLLQKLKEDGNNSYKSGKLPEALKAYTDALAVDPLFNTANAVLYSNRAAVSQKLGKLEDAIADCTQALKLDETYLKPLLRRAQCYQGLNEHEKAVADFEKAYKQEKTRENRNLYEDAKLTLKKSKRKDYYKILGIDKNASTDEIKKAYRKRALVHHPDRHANASENEKKEQEKKFKEVGEAYGILSDPTKRMRYDSGQDLDDACSPTNIDPTQMFQTFYGGDRHNFSFHSNAFPSDFTFYFK</sequence>
<evidence type="ECO:0000256" key="3">
    <source>
        <dbReference type="PROSITE-ProRule" id="PRU00339"/>
    </source>
</evidence>
<dbReference type="Proteomes" id="UP001152759">
    <property type="component" value="Chromosome 4"/>
</dbReference>
<dbReference type="SUPFAM" id="SSF48452">
    <property type="entry name" value="TPR-like"/>
    <property type="match status" value="3"/>
</dbReference>